<gene>
    <name evidence="1" type="ORF">ACFQ11_04485</name>
</gene>
<dbReference type="GO" id="GO:0016740">
    <property type="term" value="F:transferase activity"/>
    <property type="evidence" value="ECO:0007669"/>
    <property type="project" value="UniProtKB-KW"/>
</dbReference>
<comment type="caution">
    <text evidence="1">The sequence shown here is derived from an EMBL/GenBank/DDBJ whole genome shotgun (WGS) entry which is preliminary data.</text>
</comment>
<dbReference type="RefSeq" id="WP_378296499.1">
    <property type="nucleotide sequence ID" value="NZ_JBHTJA010000004.1"/>
</dbReference>
<reference evidence="2" key="1">
    <citation type="journal article" date="2019" name="Int. J. Syst. Evol. Microbiol.">
        <title>The Global Catalogue of Microorganisms (GCM) 10K type strain sequencing project: providing services to taxonomists for standard genome sequencing and annotation.</title>
        <authorList>
            <consortium name="The Broad Institute Genomics Platform"/>
            <consortium name="The Broad Institute Genome Sequencing Center for Infectious Disease"/>
            <person name="Wu L."/>
            <person name="Ma J."/>
        </authorList>
    </citation>
    <scope>NUCLEOTIDE SEQUENCE [LARGE SCALE GENOMIC DNA]</scope>
    <source>
        <strain evidence="2">JCM 31202</strain>
    </source>
</reference>
<dbReference type="EMBL" id="JBHTJA010000004">
    <property type="protein sequence ID" value="MFD0899634.1"/>
    <property type="molecule type" value="Genomic_DNA"/>
</dbReference>
<sequence length="244" mass="26498">MLKVIGAGLPRTGTTSMKAALERLGLGPCHHMFEILTNPAQAERWLPAADGGPVDWDRVLDGYASAQDWPSSGFWRELADAYPEAKVVLTVRDPRRWHASFSNLMTNGPALTAAEDLPEAARPVAEAMQQMRPILDRHGRDLFGPDWDPESGVPDEDTAAAAFERYVETVRAGLPADRLLVFDVREGWDPLCAFLGVEAPDEPFPHLNDGDALQQMFGRLMTEGNVSVPFPTPVAAGDGEAAPA</sequence>
<dbReference type="PANTHER" id="PTHR36978">
    <property type="entry name" value="P-LOOP CONTAINING NUCLEOTIDE TRIPHOSPHATE HYDROLASE"/>
    <property type="match status" value="1"/>
</dbReference>
<organism evidence="1 2">
    <name type="scientific">Actinomadura sediminis</name>
    <dbReference type="NCBI Taxonomy" id="1038904"/>
    <lineage>
        <taxon>Bacteria</taxon>
        <taxon>Bacillati</taxon>
        <taxon>Actinomycetota</taxon>
        <taxon>Actinomycetes</taxon>
        <taxon>Streptosporangiales</taxon>
        <taxon>Thermomonosporaceae</taxon>
        <taxon>Actinomadura</taxon>
    </lineage>
</organism>
<accession>A0ABW3EJG3</accession>
<dbReference type="InterPro" id="IPR027417">
    <property type="entry name" value="P-loop_NTPase"/>
</dbReference>
<evidence type="ECO:0000313" key="1">
    <source>
        <dbReference type="EMBL" id="MFD0899634.1"/>
    </source>
</evidence>
<keyword evidence="1" id="KW-0808">Transferase</keyword>
<dbReference type="Gene3D" id="3.40.50.300">
    <property type="entry name" value="P-loop containing nucleotide triphosphate hydrolases"/>
    <property type="match status" value="1"/>
</dbReference>
<dbReference type="InterPro" id="IPR040632">
    <property type="entry name" value="Sulfotransfer_4"/>
</dbReference>
<keyword evidence="2" id="KW-1185">Reference proteome</keyword>
<dbReference type="EC" id="2.8.2.-" evidence="1"/>
<dbReference type="Pfam" id="PF17784">
    <property type="entry name" value="Sulfotransfer_4"/>
    <property type="match status" value="1"/>
</dbReference>
<protein>
    <submittedName>
        <fullName evidence="1">Sulfotransferase family protein</fullName>
        <ecNumber evidence="1">2.8.2.-</ecNumber>
    </submittedName>
</protein>
<proteinExistence type="predicted"/>
<dbReference type="PANTHER" id="PTHR36978:SF4">
    <property type="entry name" value="P-LOOP CONTAINING NUCLEOSIDE TRIPHOSPHATE HYDROLASE PROTEIN"/>
    <property type="match status" value="1"/>
</dbReference>
<dbReference type="SUPFAM" id="SSF52540">
    <property type="entry name" value="P-loop containing nucleoside triphosphate hydrolases"/>
    <property type="match status" value="1"/>
</dbReference>
<name>A0ABW3EJG3_9ACTN</name>
<evidence type="ECO:0000313" key="2">
    <source>
        <dbReference type="Proteomes" id="UP001596972"/>
    </source>
</evidence>
<dbReference type="Proteomes" id="UP001596972">
    <property type="component" value="Unassembled WGS sequence"/>
</dbReference>